<protein>
    <recommendedName>
        <fullName evidence="4">ABC-2 transporter permease</fullName>
    </recommendedName>
</protein>
<dbReference type="AlphaFoldDB" id="A0A173R5W0"/>
<evidence type="ECO:0000256" key="1">
    <source>
        <dbReference type="SAM" id="Phobius"/>
    </source>
</evidence>
<evidence type="ECO:0000313" key="3">
    <source>
        <dbReference type="Proteomes" id="UP000095553"/>
    </source>
</evidence>
<evidence type="ECO:0008006" key="4">
    <source>
        <dbReference type="Google" id="ProtNLM"/>
    </source>
</evidence>
<keyword evidence="1" id="KW-1133">Transmembrane helix</keyword>
<feature type="transmembrane region" description="Helical" evidence="1">
    <location>
        <begin position="128"/>
        <end position="147"/>
    </location>
</feature>
<reference evidence="2 3" key="1">
    <citation type="submission" date="2015-09" db="EMBL/GenBank/DDBJ databases">
        <authorList>
            <consortium name="Pathogen Informatics"/>
        </authorList>
    </citation>
    <scope>NUCLEOTIDE SEQUENCE [LARGE SCALE GENOMIC DNA]</scope>
    <source>
        <strain evidence="2 3">2789STDY5834959</strain>
    </source>
</reference>
<organism evidence="2 3">
    <name type="scientific">Anaerostipes hadrus</name>
    <dbReference type="NCBI Taxonomy" id="649756"/>
    <lineage>
        <taxon>Bacteria</taxon>
        <taxon>Bacillati</taxon>
        <taxon>Bacillota</taxon>
        <taxon>Clostridia</taxon>
        <taxon>Lachnospirales</taxon>
        <taxon>Lachnospiraceae</taxon>
        <taxon>Anaerostipes</taxon>
    </lineage>
</organism>
<feature type="transmembrane region" description="Helical" evidence="1">
    <location>
        <begin position="12"/>
        <end position="32"/>
    </location>
</feature>
<sequence>MKGLIRKEWYSLWSQYRIHMLAMLGLGVLLPIIKNTDFFPDESFWIYCAVITIFYILMHSVEYEKKSNWDMYRATFPINGREIVVSKYIFGFGIVIIASILVFVGSMICQKMIVGRINIYFIGRVVKAIWINGTLDMIFAFPILCRYGYDEGRVSAAMIVCFLGMFYPYRLQQLLLNLPFPTIVFLILLFIIWCFSGVLSCKLYEKRNDQ</sequence>
<dbReference type="RefSeq" id="WP_055072224.1">
    <property type="nucleotide sequence ID" value="NZ_CYXY01000001.1"/>
</dbReference>
<accession>A0A173R5W0</accession>
<gene>
    <name evidence="2" type="ORF">ERS852571_00247</name>
</gene>
<dbReference type="EMBL" id="CYXY01000001">
    <property type="protein sequence ID" value="CUM72999.1"/>
    <property type="molecule type" value="Genomic_DNA"/>
</dbReference>
<feature type="transmembrane region" description="Helical" evidence="1">
    <location>
        <begin position="44"/>
        <end position="63"/>
    </location>
</feature>
<feature type="transmembrane region" description="Helical" evidence="1">
    <location>
        <begin position="84"/>
        <end position="108"/>
    </location>
</feature>
<keyword evidence="1" id="KW-0812">Transmembrane</keyword>
<dbReference type="Proteomes" id="UP000095553">
    <property type="component" value="Unassembled WGS sequence"/>
</dbReference>
<keyword evidence="1" id="KW-0472">Membrane</keyword>
<dbReference type="InterPro" id="IPR025699">
    <property type="entry name" value="ABC2_memb-like"/>
</dbReference>
<evidence type="ECO:0000313" key="2">
    <source>
        <dbReference type="EMBL" id="CUM72999.1"/>
    </source>
</evidence>
<feature type="transmembrane region" description="Helical" evidence="1">
    <location>
        <begin position="154"/>
        <end position="171"/>
    </location>
</feature>
<proteinExistence type="predicted"/>
<name>A0A173R5W0_ANAHA</name>
<feature type="transmembrane region" description="Helical" evidence="1">
    <location>
        <begin position="183"/>
        <end position="204"/>
    </location>
</feature>
<dbReference type="Pfam" id="PF13346">
    <property type="entry name" value="ABC2_membrane_5"/>
    <property type="match status" value="1"/>
</dbReference>